<evidence type="ECO:0000256" key="3">
    <source>
        <dbReference type="ARBA" id="ARBA00012965"/>
    </source>
</evidence>
<evidence type="ECO:0000256" key="2">
    <source>
        <dbReference type="ARBA" id="ARBA00010178"/>
    </source>
</evidence>
<protein>
    <recommendedName>
        <fullName evidence="3 8">Histidinol dehydrogenase</fullName>
        <shortName evidence="8">HDH</shortName>
        <ecNumber evidence="3 8">1.1.1.23</ecNumber>
    </recommendedName>
</protein>
<dbReference type="PROSITE" id="PS00611">
    <property type="entry name" value="HISOL_DEHYDROGENASE"/>
    <property type="match status" value="1"/>
</dbReference>
<dbReference type="UniPathway" id="UPA00031">
    <property type="reaction ID" value="UER00014"/>
</dbReference>
<evidence type="ECO:0000256" key="14">
    <source>
        <dbReference type="RuleBase" id="RU004175"/>
    </source>
</evidence>
<comment type="pathway">
    <text evidence="8">Amino-acid biosynthesis; L-histidine biosynthesis; L-histidine from 5-phospho-alpha-D-ribose 1-diphosphate: step 9/9.</text>
</comment>
<dbReference type="PANTHER" id="PTHR21256:SF2">
    <property type="entry name" value="HISTIDINE BIOSYNTHESIS TRIFUNCTIONAL PROTEIN"/>
    <property type="match status" value="1"/>
</dbReference>
<dbReference type="FunFam" id="3.40.50.1980:FF:000026">
    <property type="entry name" value="Histidinol dehydrogenase"/>
    <property type="match status" value="1"/>
</dbReference>
<dbReference type="RefSeq" id="WP_078696079.1">
    <property type="nucleotide sequence ID" value="NZ_FUYH01000006.1"/>
</dbReference>
<dbReference type="Gene3D" id="3.40.50.1980">
    <property type="entry name" value="Nitrogenase molybdenum iron protein domain"/>
    <property type="match status" value="2"/>
</dbReference>
<evidence type="ECO:0000256" key="13">
    <source>
        <dbReference type="PIRSR" id="PIRSR000099-4"/>
    </source>
</evidence>
<feature type="binding site" evidence="8 11">
    <location>
        <position position="189"/>
    </location>
    <ligand>
        <name>NAD(+)</name>
        <dbReference type="ChEBI" id="CHEBI:57540"/>
    </ligand>
</feature>
<comment type="cofactor">
    <cofactor evidence="8 13">
        <name>Zn(2+)</name>
        <dbReference type="ChEBI" id="CHEBI:29105"/>
    </cofactor>
    <text evidence="8 13">Binds 1 zinc ion per subunit.</text>
</comment>
<keyword evidence="8" id="KW-0028">Amino-acid biosynthesis</keyword>
<dbReference type="HAMAP" id="MF_01024">
    <property type="entry name" value="HisD"/>
    <property type="match status" value="1"/>
</dbReference>
<organism evidence="15 16">
    <name type="scientific">Caloramator quimbayensis</name>
    <dbReference type="NCBI Taxonomy" id="1147123"/>
    <lineage>
        <taxon>Bacteria</taxon>
        <taxon>Bacillati</taxon>
        <taxon>Bacillota</taxon>
        <taxon>Clostridia</taxon>
        <taxon>Eubacteriales</taxon>
        <taxon>Clostridiaceae</taxon>
        <taxon>Caloramator</taxon>
    </lineage>
</organism>
<feature type="binding site" evidence="8 13">
    <location>
        <position position="418"/>
    </location>
    <ligand>
        <name>Zn(2+)</name>
        <dbReference type="ChEBI" id="CHEBI:29105"/>
    </ligand>
</feature>
<feature type="binding site" evidence="8 12">
    <location>
        <position position="326"/>
    </location>
    <ligand>
        <name>substrate</name>
    </ligand>
</feature>
<feature type="active site" description="Proton acceptor" evidence="8 10">
    <location>
        <position position="326"/>
    </location>
</feature>
<feature type="binding site" evidence="8 12">
    <location>
        <position position="359"/>
    </location>
    <ligand>
        <name>substrate</name>
    </ligand>
</feature>
<dbReference type="FunFam" id="3.40.50.1980:FF:000001">
    <property type="entry name" value="Histidinol dehydrogenase"/>
    <property type="match status" value="1"/>
</dbReference>
<dbReference type="GO" id="GO:0051287">
    <property type="term" value="F:NAD binding"/>
    <property type="evidence" value="ECO:0007669"/>
    <property type="project" value="InterPro"/>
</dbReference>
<evidence type="ECO:0000256" key="11">
    <source>
        <dbReference type="PIRSR" id="PIRSR000099-2"/>
    </source>
</evidence>
<evidence type="ECO:0000313" key="16">
    <source>
        <dbReference type="Proteomes" id="UP000190105"/>
    </source>
</evidence>
<evidence type="ECO:0000256" key="4">
    <source>
        <dbReference type="ARBA" id="ARBA00022723"/>
    </source>
</evidence>
<dbReference type="GO" id="GO:0004399">
    <property type="term" value="F:histidinol dehydrogenase activity"/>
    <property type="evidence" value="ECO:0007669"/>
    <property type="project" value="UniProtKB-UniRule"/>
</dbReference>
<feature type="binding site" evidence="8 11">
    <location>
        <position position="127"/>
    </location>
    <ligand>
        <name>NAD(+)</name>
        <dbReference type="ChEBI" id="CHEBI:57540"/>
    </ligand>
</feature>
<dbReference type="EMBL" id="FUYH01000006">
    <property type="protein sequence ID" value="SKA84932.1"/>
    <property type="molecule type" value="Genomic_DNA"/>
</dbReference>
<feature type="binding site" evidence="8 12">
    <location>
        <position position="413"/>
    </location>
    <ligand>
        <name>substrate</name>
    </ligand>
</feature>
<dbReference type="AlphaFoldDB" id="A0A1T4X5S2"/>
<feature type="binding site" evidence="8 12">
    <location>
        <position position="260"/>
    </location>
    <ligand>
        <name>substrate</name>
    </ligand>
</feature>
<dbReference type="NCBIfam" id="TIGR00069">
    <property type="entry name" value="hisD"/>
    <property type="match status" value="1"/>
</dbReference>
<dbReference type="PIRSF" id="PIRSF000099">
    <property type="entry name" value="Histidinol_dh"/>
    <property type="match status" value="1"/>
</dbReference>
<dbReference type="InterPro" id="IPR012131">
    <property type="entry name" value="Hstdl_DH"/>
</dbReference>
<evidence type="ECO:0000256" key="8">
    <source>
        <dbReference type="HAMAP-Rule" id="MF_01024"/>
    </source>
</evidence>
<comment type="function">
    <text evidence="1 8">Catalyzes the sequential NAD-dependent oxidations of L-histidinol to L-histidinaldehyde and then to L-histidine.</text>
</comment>
<keyword evidence="5 8" id="KW-0862">Zinc</keyword>
<feature type="binding site" evidence="8 13">
    <location>
        <position position="359"/>
    </location>
    <ligand>
        <name>Zn(2+)</name>
        <dbReference type="ChEBI" id="CHEBI:29105"/>
    </ligand>
</feature>
<dbReference type="GO" id="GO:0008270">
    <property type="term" value="F:zinc ion binding"/>
    <property type="evidence" value="ECO:0007669"/>
    <property type="project" value="UniProtKB-UniRule"/>
</dbReference>
<keyword evidence="16" id="KW-1185">Reference proteome</keyword>
<evidence type="ECO:0000256" key="1">
    <source>
        <dbReference type="ARBA" id="ARBA00003850"/>
    </source>
</evidence>
<evidence type="ECO:0000256" key="12">
    <source>
        <dbReference type="PIRSR" id="PIRSR000099-3"/>
    </source>
</evidence>
<sequence length="432" mass="47825">MKTIYVNETNYKEIIKNLNSRKEDFLSDIDYTVLKIINDIKEKGDKALLYYTKCFDKAELKELKVKDEEIKEALEIVDDKFISIIEEAKKNIYDYHLKTLQSSWMIFKNDGIMLGQKVTPIERIGIYVPGGKAAYPSTVLMNAVPAKIAGVKSIALASPPDENGKINPYILAAAKICDIDEIYKIGGAQAIAALSYGTESIEPVNKITGPGNIFVARAKALVYGKVDIDMIAGPSEICIIADDSANPKFIAADMLSQAEHDENAASILITTSTKIAAEVIENIKIQKENLSRRNIIEKSIENMCLILISDNLKTSFDICNEIAPEHLEIMVENPFEKLPLVKNAGAVFLGKYSPEPLGDYFAGPNHTLPTSGTAKFSSALNVESFMKKCSIIFYDENNLKKVQDKIAYFAEKEGLDGHANSIKVRFEDGKSN</sequence>
<dbReference type="SUPFAM" id="SSF53720">
    <property type="entry name" value="ALDH-like"/>
    <property type="match status" value="1"/>
</dbReference>
<feature type="binding site" evidence="8 13">
    <location>
        <position position="257"/>
    </location>
    <ligand>
        <name>Zn(2+)</name>
        <dbReference type="ChEBI" id="CHEBI:29105"/>
    </ligand>
</feature>
<evidence type="ECO:0000256" key="10">
    <source>
        <dbReference type="PIRSR" id="PIRSR000099-1"/>
    </source>
</evidence>
<evidence type="ECO:0000256" key="9">
    <source>
        <dbReference type="PIRNR" id="PIRNR000099"/>
    </source>
</evidence>
<evidence type="ECO:0000313" key="15">
    <source>
        <dbReference type="EMBL" id="SKA84932.1"/>
    </source>
</evidence>
<dbReference type="GO" id="GO:0000105">
    <property type="term" value="P:L-histidine biosynthetic process"/>
    <property type="evidence" value="ECO:0007669"/>
    <property type="project" value="UniProtKB-UniRule"/>
</dbReference>
<keyword evidence="6 8" id="KW-0560">Oxidoreductase</keyword>
<dbReference type="Pfam" id="PF00815">
    <property type="entry name" value="Histidinol_dh"/>
    <property type="match status" value="1"/>
</dbReference>
<feature type="active site" description="Proton acceptor" evidence="8 10">
    <location>
        <position position="325"/>
    </location>
</feature>
<evidence type="ECO:0000256" key="5">
    <source>
        <dbReference type="ARBA" id="ARBA00022833"/>
    </source>
</evidence>
<feature type="binding site" evidence="8 12">
    <location>
        <position position="257"/>
    </location>
    <ligand>
        <name>substrate</name>
    </ligand>
</feature>
<feature type="binding site" evidence="8 12">
    <location>
        <position position="235"/>
    </location>
    <ligand>
        <name>substrate</name>
    </ligand>
</feature>
<keyword evidence="8 11" id="KW-0520">NAD</keyword>
<dbReference type="OrthoDB" id="9805269at2"/>
<keyword evidence="4 8" id="KW-0479">Metal-binding</keyword>
<dbReference type="GO" id="GO:0005829">
    <property type="term" value="C:cytosol"/>
    <property type="evidence" value="ECO:0007669"/>
    <property type="project" value="TreeGrafter"/>
</dbReference>
<comment type="similarity">
    <text evidence="2 8 9 14">Belongs to the histidinol dehydrogenase family.</text>
</comment>
<dbReference type="PANTHER" id="PTHR21256">
    <property type="entry name" value="HISTIDINOL DEHYDROGENASE HDH"/>
    <property type="match status" value="1"/>
</dbReference>
<gene>
    <name evidence="8" type="primary">hisD</name>
    <name evidence="15" type="ORF">SAMN05443428_10688</name>
</gene>
<dbReference type="InterPro" id="IPR022695">
    <property type="entry name" value="Histidinol_DH_monofunct"/>
</dbReference>
<feature type="binding site" evidence="8 13">
    <location>
        <position position="260"/>
    </location>
    <ligand>
        <name>Zn(2+)</name>
        <dbReference type="ChEBI" id="CHEBI:29105"/>
    </ligand>
</feature>
<evidence type="ECO:0000256" key="6">
    <source>
        <dbReference type="ARBA" id="ARBA00023002"/>
    </source>
</evidence>
<dbReference type="InterPro" id="IPR016161">
    <property type="entry name" value="Ald_DH/histidinol_DH"/>
</dbReference>
<accession>A0A1T4X5S2</accession>
<dbReference type="Proteomes" id="UP000190105">
    <property type="component" value="Unassembled WGS sequence"/>
</dbReference>
<feature type="binding site" evidence="8 12">
    <location>
        <position position="418"/>
    </location>
    <ligand>
        <name>substrate</name>
    </ligand>
</feature>
<dbReference type="EC" id="1.1.1.23" evidence="3 8"/>
<dbReference type="STRING" id="1147123.SAMN05443428_10688"/>
<keyword evidence="8" id="KW-0368">Histidine biosynthesis</keyword>
<dbReference type="Gene3D" id="1.20.5.1300">
    <property type="match status" value="1"/>
</dbReference>
<dbReference type="CDD" id="cd06572">
    <property type="entry name" value="Histidinol_dh"/>
    <property type="match status" value="1"/>
</dbReference>
<comment type="catalytic activity">
    <reaction evidence="7 8">
        <text>L-histidinol + 2 NAD(+) + H2O = L-histidine + 2 NADH + 3 H(+)</text>
        <dbReference type="Rhea" id="RHEA:20641"/>
        <dbReference type="ChEBI" id="CHEBI:15377"/>
        <dbReference type="ChEBI" id="CHEBI:15378"/>
        <dbReference type="ChEBI" id="CHEBI:57540"/>
        <dbReference type="ChEBI" id="CHEBI:57595"/>
        <dbReference type="ChEBI" id="CHEBI:57699"/>
        <dbReference type="ChEBI" id="CHEBI:57945"/>
        <dbReference type="EC" id="1.1.1.23"/>
    </reaction>
</comment>
<feature type="binding site" evidence="8 11">
    <location>
        <position position="212"/>
    </location>
    <ligand>
        <name>NAD(+)</name>
        <dbReference type="ChEBI" id="CHEBI:57540"/>
    </ligand>
</feature>
<proteinExistence type="inferred from homology"/>
<name>A0A1T4X5S2_9CLOT</name>
<reference evidence="16" key="1">
    <citation type="submission" date="2017-02" db="EMBL/GenBank/DDBJ databases">
        <authorList>
            <person name="Varghese N."/>
            <person name="Submissions S."/>
        </authorList>
    </citation>
    <scope>NUCLEOTIDE SEQUENCE [LARGE SCALE GENOMIC DNA]</scope>
    <source>
        <strain evidence="16">USBA 833</strain>
    </source>
</reference>
<dbReference type="PRINTS" id="PR00083">
    <property type="entry name" value="HOLDHDRGNASE"/>
</dbReference>
<dbReference type="InterPro" id="IPR001692">
    <property type="entry name" value="Histidinol_DH_CS"/>
</dbReference>
<evidence type="ECO:0000256" key="7">
    <source>
        <dbReference type="ARBA" id="ARBA00049489"/>
    </source>
</evidence>